<dbReference type="Gene3D" id="4.10.60.10">
    <property type="entry name" value="Zinc finger, CCHC-type"/>
    <property type="match status" value="1"/>
</dbReference>
<proteinExistence type="predicted"/>
<organism evidence="2 3">
    <name type="scientific">Amanita thiersii Skay4041</name>
    <dbReference type="NCBI Taxonomy" id="703135"/>
    <lineage>
        <taxon>Eukaryota</taxon>
        <taxon>Fungi</taxon>
        <taxon>Dikarya</taxon>
        <taxon>Basidiomycota</taxon>
        <taxon>Agaricomycotina</taxon>
        <taxon>Agaricomycetes</taxon>
        <taxon>Agaricomycetidae</taxon>
        <taxon>Agaricales</taxon>
        <taxon>Pluteineae</taxon>
        <taxon>Amanitaceae</taxon>
        <taxon>Amanita</taxon>
    </lineage>
</organism>
<evidence type="ECO:0008006" key="4">
    <source>
        <dbReference type="Google" id="ProtNLM"/>
    </source>
</evidence>
<protein>
    <recommendedName>
        <fullName evidence="4">CCHC-type domain-containing protein</fullName>
    </recommendedName>
</protein>
<keyword evidence="3" id="KW-1185">Reference proteome</keyword>
<dbReference type="AlphaFoldDB" id="A0A2A9NBL2"/>
<dbReference type="GO" id="GO:0008270">
    <property type="term" value="F:zinc ion binding"/>
    <property type="evidence" value="ECO:0007669"/>
    <property type="project" value="InterPro"/>
</dbReference>
<name>A0A2A9NBL2_9AGAR</name>
<keyword evidence="1" id="KW-0507">mRNA processing</keyword>
<reference evidence="2 3" key="1">
    <citation type="submission" date="2014-02" db="EMBL/GenBank/DDBJ databases">
        <title>Transposable element dynamics among asymbiotic and ectomycorrhizal Amanita fungi.</title>
        <authorList>
            <consortium name="DOE Joint Genome Institute"/>
            <person name="Hess J."/>
            <person name="Skrede I."/>
            <person name="Wolfe B."/>
            <person name="LaButti K."/>
            <person name="Ohm R.A."/>
            <person name="Grigoriev I.V."/>
            <person name="Pringle A."/>
        </authorList>
    </citation>
    <scope>NUCLEOTIDE SEQUENCE [LARGE SCALE GENOMIC DNA]</scope>
    <source>
        <strain evidence="2 3">SKay4041</strain>
    </source>
</reference>
<evidence type="ECO:0000256" key="1">
    <source>
        <dbReference type="ARBA" id="ARBA00022664"/>
    </source>
</evidence>
<dbReference type="EMBL" id="KZ302569">
    <property type="protein sequence ID" value="PFH45092.1"/>
    <property type="molecule type" value="Genomic_DNA"/>
</dbReference>
<gene>
    <name evidence="2" type="ORF">AMATHDRAFT_10032</name>
</gene>
<evidence type="ECO:0000313" key="3">
    <source>
        <dbReference type="Proteomes" id="UP000242287"/>
    </source>
</evidence>
<dbReference type="GO" id="GO:0003676">
    <property type="term" value="F:nucleic acid binding"/>
    <property type="evidence" value="ECO:0007669"/>
    <property type="project" value="InterPro"/>
</dbReference>
<dbReference type="GO" id="GO:0006397">
    <property type="term" value="P:mRNA processing"/>
    <property type="evidence" value="ECO:0007669"/>
    <property type="project" value="UniProtKB-KW"/>
</dbReference>
<accession>A0A2A9NBL2</accession>
<dbReference type="SUPFAM" id="SSF57756">
    <property type="entry name" value="Retrovirus zinc finger-like domains"/>
    <property type="match status" value="1"/>
</dbReference>
<evidence type="ECO:0000313" key="2">
    <source>
        <dbReference type="EMBL" id="PFH45092.1"/>
    </source>
</evidence>
<dbReference type="InterPro" id="IPR036875">
    <property type="entry name" value="Znf_CCHC_sf"/>
</dbReference>
<sequence length="119" mass="12724">MPSLDPTFSVNYAGLSPPAVMGYGRKEALGNVEEKGQNNGSAQIALLAKAGKGKSSAKDAQKEAKKKKKCHYCRKKGHYKDECQIMKADLAAKDQKPAATSDKKEADLTAKVLTVRNAG</sequence>
<dbReference type="Proteomes" id="UP000242287">
    <property type="component" value="Unassembled WGS sequence"/>
</dbReference>